<feature type="non-terminal residue" evidence="5">
    <location>
        <position position="1"/>
    </location>
</feature>
<evidence type="ECO:0000256" key="1">
    <source>
        <dbReference type="ARBA" id="ARBA00022884"/>
    </source>
</evidence>
<feature type="compositionally biased region" description="Basic and acidic residues" evidence="3">
    <location>
        <begin position="234"/>
        <end position="374"/>
    </location>
</feature>
<dbReference type="InterPro" id="IPR012677">
    <property type="entry name" value="Nucleotide-bd_a/b_plait_sf"/>
</dbReference>
<evidence type="ECO:0000256" key="3">
    <source>
        <dbReference type="SAM" id="MobiDB-lite"/>
    </source>
</evidence>
<evidence type="ECO:0000313" key="5">
    <source>
        <dbReference type="RefSeq" id="XP_028147946.1"/>
    </source>
</evidence>
<feature type="region of interest" description="Disordered" evidence="3">
    <location>
        <begin position="172"/>
        <end position="546"/>
    </location>
</feature>
<dbReference type="AlphaFoldDB" id="A0A6P7GEH2"/>
<feature type="compositionally biased region" description="Basic and acidic residues" evidence="3">
    <location>
        <begin position="175"/>
        <end position="198"/>
    </location>
</feature>
<organism evidence="5">
    <name type="scientific">Diabrotica virgifera virgifera</name>
    <name type="common">western corn rootworm</name>
    <dbReference type="NCBI Taxonomy" id="50390"/>
    <lineage>
        <taxon>Eukaryota</taxon>
        <taxon>Metazoa</taxon>
        <taxon>Ecdysozoa</taxon>
        <taxon>Arthropoda</taxon>
        <taxon>Hexapoda</taxon>
        <taxon>Insecta</taxon>
        <taxon>Pterygota</taxon>
        <taxon>Neoptera</taxon>
        <taxon>Endopterygota</taxon>
        <taxon>Coleoptera</taxon>
        <taxon>Polyphaga</taxon>
        <taxon>Cucujiformia</taxon>
        <taxon>Chrysomeloidea</taxon>
        <taxon>Chrysomelidae</taxon>
        <taxon>Galerucinae</taxon>
        <taxon>Diabroticina</taxon>
        <taxon>Diabroticites</taxon>
        <taxon>Diabrotica</taxon>
    </lineage>
</organism>
<dbReference type="InParanoid" id="A0A6P7GEH2"/>
<dbReference type="Pfam" id="PF00076">
    <property type="entry name" value="RRM_1"/>
    <property type="match status" value="1"/>
</dbReference>
<dbReference type="Gene3D" id="3.30.70.330">
    <property type="match status" value="1"/>
</dbReference>
<dbReference type="GO" id="GO:0003723">
    <property type="term" value="F:RNA binding"/>
    <property type="evidence" value="ECO:0007669"/>
    <property type="project" value="UniProtKB-UniRule"/>
</dbReference>
<feature type="compositionally biased region" description="Basic and acidic residues" evidence="3">
    <location>
        <begin position="410"/>
        <end position="497"/>
    </location>
</feature>
<evidence type="ECO:0000259" key="4">
    <source>
        <dbReference type="PROSITE" id="PS50102"/>
    </source>
</evidence>
<accession>A0A6P7GEH2</accession>
<dbReference type="PROSITE" id="PS50102">
    <property type="entry name" value="RRM"/>
    <property type="match status" value="1"/>
</dbReference>
<feature type="domain" description="RRM" evidence="4">
    <location>
        <begin position="95"/>
        <end position="173"/>
    </location>
</feature>
<evidence type="ECO:0000256" key="2">
    <source>
        <dbReference type="PROSITE-ProRule" id="PRU00176"/>
    </source>
</evidence>
<dbReference type="OrthoDB" id="1748655at2759"/>
<keyword evidence="1 2" id="KW-0694">RNA-binding</keyword>
<dbReference type="InterPro" id="IPR000504">
    <property type="entry name" value="RRM_dom"/>
</dbReference>
<name>A0A6P7GEH2_DIAVI</name>
<dbReference type="SUPFAM" id="SSF54928">
    <property type="entry name" value="RNA-binding domain, RBD"/>
    <property type="match status" value="1"/>
</dbReference>
<proteinExistence type="predicted"/>
<feature type="compositionally biased region" description="Basic and acidic residues" evidence="3">
    <location>
        <begin position="503"/>
        <end position="526"/>
    </location>
</feature>
<sequence>RTLTSLSAISFSLKHGIRKKGKKTKGKTFALTDFLQETTGSIPVQPIRKSNINWADEVEDYDDTRKAVNVVLPTAPKASRDYDDISNTVPMEPPFWAYLSNLPYDVDEDELSAFFNNMRIANMRIPKDDRGGESKSKGYGYIEFEDRDSLLEALFLRDTTLKSRRMRIEVASNMDNDRRRGRMDMNRDRQPDRSDSFGDWRSGPRASSDSMDNRRTGFNRDRDGGGGGGGFTREGMRDRDDKSFTREGMRDRDYGRDRDNRDFGRDRDSNRDFNRDRDSNRDRKDIDDRPGGWRDGDRQNKDGDRDRDRGFNRDRGNFRDSDRGNRYDDDRRGGGFGGRRFDDRRDDKDRDRRDGFSRRDDRDTESSEPRERPKLMLAPRTKPVEVVPVNTTESVPSASIFGSAKPVDTAQREREIEEKIAREADKPRESSKDRDENRKHENSERKNVDRIERSRPPPRRIDDSPQRDKDHRDGPKKNYDDRKLPPKNDHKSPDRLDNRHKHDKSEKPKREEKRDRYEKDMPKLTEPEPPNFAANNKFAFLPTDSD</sequence>
<feature type="compositionally biased region" description="Basic and acidic residues" evidence="3">
    <location>
        <begin position="211"/>
        <end position="224"/>
    </location>
</feature>
<dbReference type="SMART" id="SM00360">
    <property type="entry name" value="RRM"/>
    <property type="match status" value="1"/>
</dbReference>
<dbReference type="FunCoup" id="A0A6P7GEH2">
    <property type="interactions" value="1456"/>
</dbReference>
<gene>
    <name evidence="5" type="primary">LOC114341355</name>
</gene>
<protein>
    <submittedName>
        <fullName evidence="5">Eukaryotic translation initiation factor 4B-like</fullName>
    </submittedName>
</protein>
<dbReference type="InterPro" id="IPR035979">
    <property type="entry name" value="RBD_domain_sf"/>
</dbReference>
<dbReference type="RefSeq" id="XP_028147946.1">
    <property type="nucleotide sequence ID" value="XM_028292145.1"/>
</dbReference>
<dbReference type="PANTHER" id="PTHR23236:SF2">
    <property type="entry name" value="EUKARYOTIC TRANSLATION INITIATION FACTOR 4B"/>
    <property type="match status" value="1"/>
</dbReference>
<dbReference type="PANTHER" id="PTHR23236">
    <property type="entry name" value="EUKARYOTIC TRANSLATION INITIATION FACTOR 4B/4H"/>
    <property type="match status" value="1"/>
</dbReference>
<reference evidence="5" key="1">
    <citation type="submission" date="2025-08" db="UniProtKB">
        <authorList>
            <consortium name="RefSeq"/>
        </authorList>
    </citation>
    <scope>IDENTIFICATION</scope>
</reference>